<keyword evidence="1" id="KW-0175">Coiled coil</keyword>
<gene>
    <name evidence="3" type="ORF">F511_07989</name>
</gene>
<evidence type="ECO:0000313" key="3">
    <source>
        <dbReference type="EMBL" id="KZV31424.1"/>
    </source>
</evidence>
<proteinExistence type="predicted"/>
<evidence type="ECO:0008006" key="5">
    <source>
        <dbReference type="Google" id="ProtNLM"/>
    </source>
</evidence>
<accession>A0A2Z7BA43</accession>
<evidence type="ECO:0000313" key="4">
    <source>
        <dbReference type="Proteomes" id="UP000250235"/>
    </source>
</evidence>
<dbReference type="EMBL" id="KV007506">
    <property type="protein sequence ID" value="KZV31424.1"/>
    <property type="molecule type" value="Genomic_DNA"/>
</dbReference>
<reference evidence="3 4" key="1">
    <citation type="journal article" date="2015" name="Proc. Natl. Acad. Sci. U.S.A.">
        <title>The resurrection genome of Boea hygrometrica: A blueprint for survival of dehydration.</title>
        <authorList>
            <person name="Xiao L."/>
            <person name="Yang G."/>
            <person name="Zhang L."/>
            <person name="Yang X."/>
            <person name="Zhao S."/>
            <person name="Ji Z."/>
            <person name="Zhou Q."/>
            <person name="Hu M."/>
            <person name="Wang Y."/>
            <person name="Chen M."/>
            <person name="Xu Y."/>
            <person name="Jin H."/>
            <person name="Xiao X."/>
            <person name="Hu G."/>
            <person name="Bao F."/>
            <person name="Hu Y."/>
            <person name="Wan P."/>
            <person name="Li L."/>
            <person name="Deng X."/>
            <person name="Kuang T."/>
            <person name="Xiang C."/>
            <person name="Zhu J.K."/>
            <person name="Oliver M.J."/>
            <person name="He Y."/>
        </authorList>
    </citation>
    <scope>NUCLEOTIDE SEQUENCE [LARGE SCALE GENOMIC DNA]</scope>
    <source>
        <strain evidence="4">cv. XS01</strain>
    </source>
</reference>
<evidence type="ECO:0000256" key="2">
    <source>
        <dbReference type="SAM" id="MobiDB-lite"/>
    </source>
</evidence>
<feature type="coiled-coil region" evidence="1">
    <location>
        <begin position="695"/>
        <end position="722"/>
    </location>
</feature>
<sequence>MASSFISNTVHVLFDSVLAMDDEGIVAIFEALVASGLKGFLGCPAVIYEDALIEFFQHGFVRDGMLVSTIQGKTVEITEEVFAGTFELPTDGLTDLNEVIKDLVFYARCIFSFTGEQVSTSCKKREMKIEFRLLSDILAKSIFVKAGSFNAVTHERFLMMAAINGGVNINWSRVLFNIFKDMVRPGSKQARGYAVQICCLLKKIQDLKLGDFKAFPPLKILTEKTVNRYTAINDKISVEDVEGVADESRVKKTPMKKAMSKNRPATAVDEHISKKKRTRVGKAAKSSEIVKVAQEAIPLQIDRMKKLLKKRRAVGGIAEKDSVSARAYVVDKEISTVDDVDHIIEQIIAETAQFETDIGGTNVGETNVGDQADQRADEMEHWFNVSYEEFVAREAGRMVESDSDTDEEIVADKVTRTDVGIQMETGPDAYFVEEPSEETELSQGTEIATAVPTTDEKISDDESMTLEEILSTIPGNLSLPSSTWEVTKIQFGKSITIRGVNEGDWYKTSLPKIPAAAKGKAPLQERDPIKGNPAKEIFLLICADIEILVQIREHVIDEVEQFFNYFSFKKMAALKIEDIYAKEEQTPVHRRIRLYKWILINIQILHLPQLILPCTSMQMIFLRKKTQLMTSLSFANQTGDSRKSGDAHGEVMSKINHVERVLLDSLAAQNQAFRGLIKSTRQEAHNDNDVLLIALKAVRAQNAILTTDLADVRQEVKDLKAEFSKDFDDKLAVIHNDLLEFRVETQGQLASLGTNLAELIAFITKRSDDKKGEVSSSHGRGQPPPDDQSRPSGGSASRGGGDGSSRRRDDRRVLRQKGDPVVVVVDLIKRMLNGGYMERISSRILSVLLVQIFCTVFS</sequence>
<feature type="region of interest" description="Disordered" evidence="2">
    <location>
        <begin position="770"/>
        <end position="812"/>
    </location>
</feature>
<name>A0A2Z7BA43_9LAMI</name>
<dbReference type="Proteomes" id="UP000250235">
    <property type="component" value="Unassembled WGS sequence"/>
</dbReference>
<feature type="region of interest" description="Disordered" evidence="2">
    <location>
        <begin position="249"/>
        <end position="277"/>
    </location>
</feature>
<protein>
    <recommendedName>
        <fullName evidence="5">Dystroglycan-like</fullName>
    </recommendedName>
</protein>
<feature type="compositionally biased region" description="Basic residues" evidence="2">
    <location>
        <begin position="251"/>
        <end position="260"/>
    </location>
</feature>
<evidence type="ECO:0000256" key="1">
    <source>
        <dbReference type="SAM" id="Coils"/>
    </source>
</evidence>
<dbReference type="AlphaFoldDB" id="A0A2Z7BA43"/>
<organism evidence="3 4">
    <name type="scientific">Dorcoceras hygrometricum</name>
    <dbReference type="NCBI Taxonomy" id="472368"/>
    <lineage>
        <taxon>Eukaryota</taxon>
        <taxon>Viridiplantae</taxon>
        <taxon>Streptophyta</taxon>
        <taxon>Embryophyta</taxon>
        <taxon>Tracheophyta</taxon>
        <taxon>Spermatophyta</taxon>
        <taxon>Magnoliopsida</taxon>
        <taxon>eudicotyledons</taxon>
        <taxon>Gunneridae</taxon>
        <taxon>Pentapetalae</taxon>
        <taxon>asterids</taxon>
        <taxon>lamiids</taxon>
        <taxon>Lamiales</taxon>
        <taxon>Gesneriaceae</taxon>
        <taxon>Didymocarpoideae</taxon>
        <taxon>Trichosporeae</taxon>
        <taxon>Loxocarpinae</taxon>
        <taxon>Dorcoceras</taxon>
    </lineage>
</organism>
<keyword evidence="4" id="KW-1185">Reference proteome</keyword>